<gene>
    <name evidence="9" type="ORF">IHE44_0002191</name>
    <name evidence="8" type="ORF">IHE44_009261</name>
</gene>
<name>A0A835TNB2_9PASS</name>
<dbReference type="InterPro" id="IPR008253">
    <property type="entry name" value="Marvel"/>
</dbReference>
<reference evidence="9" key="3">
    <citation type="submission" date="2022-01" db="EMBL/GenBank/DDBJ databases">
        <authorList>
            <person name="Rubenstein D.R."/>
        </authorList>
    </citation>
    <scope>NUCLEOTIDE SEQUENCE</scope>
    <source>
        <strain evidence="9">SS15</strain>
        <tissue evidence="9">Liver</tissue>
    </source>
</reference>
<comment type="subcellular location">
    <subcellularLocation>
        <location evidence="1">Membrane</location>
        <topology evidence="1">Multi-pass membrane protein</topology>
    </subcellularLocation>
</comment>
<dbReference type="InterPro" id="IPR050578">
    <property type="entry name" value="MARVEL-CKLF_proteins"/>
</dbReference>
<evidence type="ECO:0000313" key="9">
    <source>
        <dbReference type="EMBL" id="KAI1235333.1"/>
    </source>
</evidence>
<feature type="transmembrane region" description="Helical" evidence="6">
    <location>
        <begin position="105"/>
        <end position="125"/>
    </location>
</feature>
<dbReference type="EMBL" id="JADDUC020000012">
    <property type="protein sequence ID" value="KAI1235333.1"/>
    <property type="molecule type" value="Genomic_DNA"/>
</dbReference>
<evidence type="ECO:0000256" key="5">
    <source>
        <dbReference type="PROSITE-ProRule" id="PRU00581"/>
    </source>
</evidence>
<dbReference type="AlphaFoldDB" id="A0A835TNB2"/>
<reference evidence="9 10" key="2">
    <citation type="journal article" date="2021" name="J. Hered.">
        <title>Feather Gene Expression Elucidates the Developmental Basis of Plumage Iridescence in African Starlings.</title>
        <authorList>
            <person name="Rubenstein D.R."/>
            <person name="Corvelo A."/>
            <person name="MacManes M.D."/>
            <person name="Maia R."/>
            <person name="Narzisi G."/>
            <person name="Rousaki A."/>
            <person name="Vandenabeele P."/>
            <person name="Shawkey M.D."/>
            <person name="Solomon J."/>
        </authorList>
    </citation>
    <scope>NUCLEOTIDE SEQUENCE [LARGE SCALE GENOMIC DNA]</scope>
    <source>
        <strain evidence="9">SS15</strain>
    </source>
</reference>
<dbReference type="GO" id="GO:0016020">
    <property type="term" value="C:membrane"/>
    <property type="evidence" value="ECO:0007669"/>
    <property type="project" value="UniProtKB-SubCell"/>
</dbReference>
<keyword evidence="3 6" id="KW-1133">Transmembrane helix</keyword>
<comment type="caution">
    <text evidence="8">The sequence shown here is derived from an EMBL/GenBank/DDBJ whole genome shotgun (WGS) entry which is preliminary data.</text>
</comment>
<evidence type="ECO:0000259" key="7">
    <source>
        <dbReference type="PROSITE" id="PS51225"/>
    </source>
</evidence>
<dbReference type="PANTHER" id="PTHR22776:SF3">
    <property type="entry name" value="CKLF-LIKE MARVEL TRANSMEMBRANE DOMAIN-CONTAINING PROTEIN 3"/>
    <property type="match status" value="1"/>
</dbReference>
<sequence length="334" mass="36946">MGISSGLTFITETPAARCKVSFEEAPVPFSGSVARSLSCSQFWRKQNFTSTTKLPACKRCFTVKLAAVTPTCQQQLRKSSDPAAPNAEGAIPKAAVRSESARNELVLSFIIFICYIASLAASFMMAPLLEFLLALFLFFAYASKLNEKFKGVHWPLADFLRCVTAAIIYFAISIAAVSKYSDGASKAAGVFGFAATIVFAVDFYITFNDLVTFLKQGSSDSPEGRKTEGGLLQIRQIHLEKDKKKMRTPTLTQTEEPNTNQAFVPGYKLPSKAKCHMWQHVPSSPTWLLQSSERIYQGSRRHLADEASPDPGAPRIPAWRESKFQQKLLEMMNL</sequence>
<evidence type="ECO:0000256" key="6">
    <source>
        <dbReference type="SAM" id="Phobius"/>
    </source>
</evidence>
<proteinExistence type="predicted"/>
<dbReference type="Proteomes" id="UP000618051">
    <property type="component" value="Unassembled WGS sequence"/>
</dbReference>
<organism evidence="8">
    <name type="scientific">Lamprotornis superbus</name>
    <dbReference type="NCBI Taxonomy" id="245042"/>
    <lineage>
        <taxon>Eukaryota</taxon>
        <taxon>Metazoa</taxon>
        <taxon>Chordata</taxon>
        <taxon>Craniata</taxon>
        <taxon>Vertebrata</taxon>
        <taxon>Euteleostomi</taxon>
        <taxon>Archelosauria</taxon>
        <taxon>Archosauria</taxon>
        <taxon>Dinosauria</taxon>
        <taxon>Saurischia</taxon>
        <taxon>Theropoda</taxon>
        <taxon>Coelurosauria</taxon>
        <taxon>Aves</taxon>
        <taxon>Neognathae</taxon>
        <taxon>Neoaves</taxon>
        <taxon>Telluraves</taxon>
        <taxon>Australaves</taxon>
        <taxon>Passeriformes</taxon>
        <taxon>Sturnidae</taxon>
        <taxon>Lamprotornis</taxon>
    </lineage>
</organism>
<dbReference type="PANTHER" id="PTHR22776">
    <property type="entry name" value="MARVEL-CONTAINING POTENTIAL LIPID RAFT-ASSOCIATED PROTEIN"/>
    <property type="match status" value="1"/>
</dbReference>
<evidence type="ECO:0000256" key="4">
    <source>
        <dbReference type="ARBA" id="ARBA00023136"/>
    </source>
</evidence>
<accession>A0A835TNB2</accession>
<evidence type="ECO:0000313" key="10">
    <source>
        <dbReference type="Proteomes" id="UP000618051"/>
    </source>
</evidence>
<dbReference type="EMBL" id="JADDUC010000362">
    <property type="protein sequence ID" value="KAG0113971.1"/>
    <property type="molecule type" value="Genomic_DNA"/>
</dbReference>
<feature type="transmembrane region" description="Helical" evidence="6">
    <location>
        <begin position="187"/>
        <end position="207"/>
    </location>
</feature>
<feature type="transmembrane region" description="Helical" evidence="6">
    <location>
        <begin position="159"/>
        <end position="181"/>
    </location>
</feature>
<keyword evidence="10" id="KW-1185">Reference proteome</keyword>
<protein>
    <recommendedName>
        <fullName evidence="7">MARVEL domain-containing protein</fullName>
    </recommendedName>
</protein>
<feature type="domain" description="MARVEL" evidence="7">
    <location>
        <begin position="92"/>
        <end position="211"/>
    </location>
</feature>
<evidence type="ECO:0000256" key="2">
    <source>
        <dbReference type="ARBA" id="ARBA00022692"/>
    </source>
</evidence>
<reference evidence="8" key="1">
    <citation type="submission" date="2020-10" db="EMBL/GenBank/DDBJ databases">
        <title>Feather gene expression reveals the developmental basis of iridescence in African starlings.</title>
        <authorList>
            <person name="Rubenstein D.R."/>
        </authorList>
    </citation>
    <scope>NUCLEOTIDE SEQUENCE</scope>
    <source>
        <strain evidence="8">SS15</strain>
        <tissue evidence="8">Liver</tissue>
    </source>
</reference>
<dbReference type="PROSITE" id="PS51225">
    <property type="entry name" value="MARVEL"/>
    <property type="match status" value="1"/>
</dbReference>
<evidence type="ECO:0000256" key="3">
    <source>
        <dbReference type="ARBA" id="ARBA00022989"/>
    </source>
</evidence>
<dbReference type="Pfam" id="PF01284">
    <property type="entry name" value="MARVEL"/>
    <property type="match status" value="1"/>
</dbReference>
<dbReference type="OrthoDB" id="9943862at2759"/>
<evidence type="ECO:0000256" key="1">
    <source>
        <dbReference type="ARBA" id="ARBA00004141"/>
    </source>
</evidence>
<keyword evidence="2 5" id="KW-0812">Transmembrane</keyword>
<evidence type="ECO:0000313" key="8">
    <source>
        <dbReference type="EMBL" id="KAG0113971.1"/>
    </source>
</evidence>
<keyword evidence="4 5" id="KW-0472">Membrane</keyword>